<dbReference type="OrthoDB" id="3772226at2759"/>
<dbReference type="EMBL" id="ML119760">
    <property type="protein sequence ID" value="RPA75606.1"/>
    <property type="molecule type" value="Genomic_DNA"/>
</dbReference>
<dbReference type="Proteomes" id="UP000275078">
    <property type="component" value="Unassembled WGS sequence"/>
</dbReference>
<dbReference type="PANTHER" id="PTHR31973">
    <property type="entry name" value="POLYPROTEIN, PUTATIVE-RELATED"/>
    <property type="match status" value="1"/>
</dbReference>
<keyword evidence="1" id="KW-0862">Zinc</keyword>
<dbReference type="GO" id="GO:0003676">
    <property type="term" value="F:nucleic acid binding"/>
    <property type="evidence" value="ECO:0007669"/>
    <property type="project" value="InterPro"/>
</dbReference>
<evidence type="ECO:0000259" key="2">
    <source>
        <dbReference type="PROSITE" id="PS50158"/>
    </source>
</evidence>
<dbReference type="STRING" id="1160509.A0A3N4HRI8"/>
<keyword evidence="1" id="KW-0479">Metal-binding</keyword>
<sequence length="549" mass="62834">MATRALPLALHQEFSDFRSCLEAFENWQAPYLLLPIKTNERKAILTRKCAHPTCSFHFHASFSKRSQAIRVSSLTPDHTCIGITVPPPGPKRKAISSKTAFIARHLPDKVTDLSATTRPSSVRRAFDKSGIRVPYHSARRALSLNFSATFEDQQRLYKKFPGYLNRLAEIDPDGHFRLKRTRSPEVGLASRIICTYHLANNVLSKYKKAAYDKFKKLVDILSLRTFEAEFEKFQQDFPEAANYLENDVGFHLWAFPHLPFHAQRYGHSTSNIVESINASLEEARHLPCLRLLDIIWLKYMNSRSQARKTTIDRYGRDGEGQIGKVAVEQLGLAMKDAAGRVYEVYERLEEVEAFVIDDKQEGFTVHIDNCVCQCGFFQNHGVPCAHAIAFLNEDHRRNAQGCIPYCLKVDALRDLYDVPNIAPIGISVLDLEDDVLGIQCLAPNLKRARGRPRTCRVRRFRFRVSARRRREILAQLDRLNLPNQDFGIQVGDRAGLRRLPRRLQRGAFPVIPARFLADIQIRERRWPCCSRCGQEGHYAPGCRERPIIL</sequence>
<dbReference type="GO" id="GO:0008270">
    <property type="term" value="F:zinc ion binding"/>
    <property type="evidence" value="ECO:0007669"/>
    <property type="project" value="UniProtKB-KW"/>
</dbReference>
<dbReference type="InterPro" id="IPR007527">
    <property type="entry name" value="Znf_SWIM"/>
</dbReference>
<evidence type="ECO:0000256" key="1">
    <source>
        <dbReference type="PROSITE-ProRule" id="PRU00047"/>
    </source>
</evidence>
<evidence type="ECO:0000259" key="3">
    <source>
        <dbReference type="PROSITE" id="PS50966"/>
    </source>
</evidence>
<gene>
    <name evidence="4" type="ORF">BJ508DRAFT_311795</name>
</gene>
<proteinExistence type="predicted"/>
<name>A0A3N4HRI8_ASCIM</name>
<keyword evidence="5" id="KW-1185">Reference proteome</keyword>
<evidence type="ECO:0000313" key="4">
    <source>
        <dbReference type="EMBL" id="RPA75606.1"/>
    </source>
</evidence>
<organism evidence="4 5">
    <name type="scientific">Ascobolus immersus RN42</name>
    <dbReference type="NCBI Taxonomy" id="1160509"/>
    <lineage>
        <taxon>Eukaryota</taxon>
        <taxon>Fungi</taxon>
        <taxon>Dikarya</taxon>
        <taxon>Ascomycota</taxon>
        <taxon>Pezizomycotina</taxon>
        <taxon>Pezizomycetes</taxon>
        <taxon>Pezizales</taxon>
        <taxon>Ascobolaceae</taxon>
        <taxon>Ascobolus</taxon>
    </lineage>
</organism>
<dbReference type="AlphaFoldDB" id="A0A3N4HRI8"/>
<evidence type="ECO:0008006" key="6">
    <source>
        <dbReference type="Google" id="ProtNLM"/>
    </source>
</evidence>
<keyword evidence="1" id="KW-0863">Zinc-finger</keyword>
<evidence type="ECO:0000313" key="5">
    <source>
        <dbReference type="Proteomes" id="UP000275078"/>
    </source>
</evidence>
<protein>
    <recommendedName>
        <fullName evidence="6">SWIM-type domain-containing protein</fullName>
    </recommendedName>
</protein>
<feature type="domain" description="SWIM-type" evidence="3">
    <location>
        <begin position="363"/>
        <end position="395"/>
    </location>
</feature>
<dbReference type="PROSITE" id="PS50966">
    <property type="entry name" value="ZF_SWIM"/>
    <property type="match status" value="1"/>
</dbReference>
<dbReference type="InterPro" id="IPR001878">
    <property type="entry name" value="Znf_CCHC"/>
</dbReference>
<dbReference type="PROSITE" id="PS50158">
    <property type="entry name" value="ZF_CCHC"/>
    <property type="match status" value="1"/>
</dbReference>
<accession>A0A3N4HRI8</accession>
<reference evidence="4 5" key="1">
    <citation type="journal article" date="2018" name="Nat. Ecol. Evol.">
        <title>Pezizomycetes genomes reveal the molecular basis of ectomycorrhizal truffle lifestyle.</title>
        <authorList>
            <person name="Murat C."/>
            <person name="Payen T."/>
            <person name="Noel B."/>
            <person name="Kuo A."/>
            <person name="Morin E."/>
            <person name="Chen J."/>
            <person name="Kohler A."/>
            <person name="Krizsan K."/>
            <person name="Balestrini R."/>
            <person name="Da Silva C."/>
            <person name="Montanini B."/>
            <person name="Hainaut M."/>
            <person name="Levati E."/>
            <person name="Barry K.W."/>
            <person name="Belfiori B."/>
            <person name="Cichocki N."/>
            <person name="Clum A."/>
            <person name="Dockter R.B."/>
            <person name="Fauchery L."/>
            <person name="Guy J."/>
            <person name="Iotti M."/>
            <person name="Le Tacon F."/>
            <person name="Lindquist E.A."/>
            <person name="Lipzen A."/>
            <person name="Malagnac F."/>
            <person name="Mello A."/>
            <person name="Molinier V."/>
            <person name="Miyauchi S."/>
            <person name="Poulain J."/>
            <person name="Riccioni C."/>
            <person name="Rubini A."/>
            <person name="Sitrit Y."/>
            <person name="Splivallo R."/>
            <person name="Traeger S."/>
            <person name="Wang M."/>
            <person name="Zifcakova L."/>
            <person name="Wipf D."/>
            <person name="Zambonelli A."/>
            <person name="Paolocci F."/>
            <person name="Nowrousian M."/>
            <person name="Ottonello S."/>
            <person name="Baldrian P."/>
            <person name="Spatafora J.W."/>
            <person name="Henrissat B."/>
            <person name="Nagy L.G."/>
            <person name="Aury J.M."/>
            <person name="Wincker P."/>
            <person name="Grigoriev I.V."/>
            <person name="Bonfante P."/>
            <person name="Martin F.M."/>
        </authorList>
    </citation>
    <scope>NUCLEOTIDE SEQUENCE [LARGE SCALE GENOMIC DNA]</scope>
    <source>
        <strain evidence="4 5">RN42</strain>
    </source>
</reference>
<dbReference type="PANTHER" id="PTHR31973:SF187">
    <property type="entry name" value="MUTATOR TRANSPOSASE MUDRA PROTEIN"/>
    <property type="match status" value="1"/>
</dbReference>
<feature type="domain" description="CCHC-type" evidence="2">
    <location>
        <begin position="529"/>
        <end position="544"/>
    </location>
</feature>
<dbReference type="Pfam" id="PF04434">
    <property type="entry name" value="SWIM"/>
    <property type="match status" value="1"/>
</dbReference>